<feature type="domain" description="CGGC" evidence="1">
    <location>
        <begin position="2"/>
        <end position="103"/>
    </location>
</feature>
<accession>A0A7V3RDU0</accession>
<evidence type="ECO:0000313" key="2">
    <source>
        <dbReference type="EMBL" id="HGE74848.1"/>
    </source>
</evidence>
<dbReference type="SMART" id="SM01078">
    <property type="entry name" value="CGGC"/>
    <property type="match status" value="1"/>
</dbReference>
<dbReference type="AlphaFoldDB" id="A0A7V3RDU0"/>
<protein>
    <submittedName>
        <fullName evidence="2">CGGC domain-containing protein</fullName>
    </submittedName>
</protein>
<dbReference type="InterPro" id="IPR014925">
    <property type="entry name" value="CGGC_dom"/>
</dbReference>
<gene>
    <name evidence="2" type="ORF">ENX73_01825</name>
</gene>
<sequence>MGIIICDRYRTCAGGKCFRSLENREGAFSVYEGKEVEVVGYTTCGGCPGGNIEYAPAEMKKNGVDVIHLATGMIVGYPPCPYVDYFKKFIEEKYGIKVVIGTHPIPQKYYTTHLALKSWESSEWKALLAPTLTDEKERLNYD</sequence>
<name>A0A7V3RDU0_9BACT</name>
<comment type="caution">
    <text evidence="2">The sequence shown here is derived from an EMBL/GenBank/DDBJ whole genome shotgun (WGS) entry which is preliminary data.</text>
</comment>
<evidence type="ECO:0000259" key="1">
    <source>
        <dbReference type="SMART" id="SM01078"/>
    </source>
</evidence>
<reference evidence="2" key="1">
    <citation type="journal article" date="2020" name="mSystems">
        <title>Genome- and Community-Level Interaction Insights into Carbon Utilization and Element Cycling Functions of Hydrothermarchaeota in Hydrothermal Sediment.</title>
        <authorList>
            <person name="Zhou Z."/>
            <person name="Liu Y."/>
            <person name="Xu W."/>
            <person name="Pan J."/>
            <person name="Luo Z.H."/>
            <person name="Li M."/>
        </authorList>
    </citation>
    <scope>NUCLEOTIDE SEQUENCE [LARGE SCALE GENOMIC DNA]</scope>
    <source>
        <strain evidence="2">SpSt-966</strain>
    </source>
</reference>
<organism evidence="2">
    <name type="scientific">Mesoaciditoga lauensis</name>
    <dbReference type="NCBI Taxonomy" id="1495039"/>
    <lineage>
        <taxon>Bacteria</taxon>
        <taxon>Thermotogati</taxon>
        <taxon>Thermotogota</taxon>
        <taxon>Thermotogae</taxon>
        <taxon>Mesoaciditogales</taxon>
        <taxon>Mesoaciditogaceae</taxon>
        <taxon>Mesoaciditoga</taxon>
    </lineage>
</organism>
<dbReference type="EMBL" id="DTPE01000077">
    <property type="protein sequence ID" value="HGE74848.1"/>
    <property type="molecule type" value="Genomic_DNA"/>
</dbReference>
<dbReference type="Pfam" id="PF08821">
    <property type="entry name" value="CGGC"/>
    <property type="match status" value="1"/>
</dbReference>
<proteinExistence type="predicted"/>